<evidence type="ECO:0000313" key="8">
    <source>
        <dbReference type="EMBL" id="RMA44032.1"/>
    </source>
</evidence>
<feature type="transmembrane region" description="Helical" evidence="6">
    <location>
        <begin position="117"/>
        <end position="136"/>
    </location>
</feature>
<feature type="transmembrane region" description="Helical" evidence="6">
    <location>
        <begin position="296"/>
        <end position="319"/>
    </location>
</feature>
<protein>
    <submittedName>
        <fullName evidence="8">Type II secretion system F family protein</fullName>
    </submittedName>
</protein>
<gene>
    <name evidence="8" type="ORF">D9R08_03745</name>
</gene>
<dbReference type="InterPro" id="IPR018076">
    <property type="entry name" value="T2SS_GspF_dom"/>
</dbReference>
<dbReference type="OrthoDB" id="9810662at2"/>
<sequence length="329" mass="36024">MDFIQNLLASINEVMTGMFGDLGPLILVGGLGFLLVIVALPAFLFRKQDPLDKLRNQTKTEKEKTTGRALRVGGKDQRLDRFAQFLEPQNVDELSQVRLTLIRAGYRSKGAVQTFHFAQFALGLGLLAIGSIYVLIAPGLSAQASILSVIVPGGIGYFLPKYWVTKRVQKRAEEITQGFPDALDLMLVCVEAGQSLDQAIIRVAKEMRAAYPALCEEFEMVAYEMKAGKDKTKVLRDMGERVDIQDVNSFVTVLIQSATFGTSVADALRVYASEMRDKRVLRAEEKANKLPTKLTLGTMMFCVPPLLIILIGPSVYGIAQNLGGAGSGF</sequence>
<dbReference type="PANTHER" id="PTHR35007:SF2">
    <property type="entry name" value="PILUS ASSEMBLE PROTEIN"/>
    <property type="match status" value="1"/>
</dbReference>
<keyword evidence="4 6" id="KW-1133">Transmembrane helix</keyword>
<dbReference type="PANTHER" id="PTHR35007">
    <property type="entry name" value="INTEGRAL MEMBRANE PROTEIN-RELATED"/>
    <property type="match status" value="1"/>
</dbReference>
<reference evidence="8 9" key="1">
    <citation type="submission" date="2018-10" db="EMBL/GenBank/DDBJ databases">
        <authorList>
            <person name="Jung H.S."/>
            <person name="Jeon C.O."/>
        </authorList>
    </citation>
    <scope>NUCLEOTIDE SEQUENCE [LARGE SCALE GENOMIC DNA]</scope>
    <source>
        <strain evidence="8 9">MA-7-27</strain>
    </source>
</reference>
<feature type="transmembrane region" description="Helical" evidence="6">
    <location>
        <begin position="142"/>
        <end position="160"/>
    </location>
</feature>
<feature type="transmembrane region" description="Helical" evidence="6">
    <location>
        <begin position="25"/>
        <end position="45"/>
    </location>
</feature>
<dbReference type="Proteomes" id="UP000281343">
    <property type="component" value="Unassembled WGS sequence"/>
</dbReference>
<keyword evidence="5 6" id="KW-0472">Membrane</keyword>
<evidence type="ECO:0000256" key="1">
    <source>
        <dbReference type="ARBA" id="ARBA00004651"/>
    </source>
</evidence>
<evidence type="ECO:0000259" key="7">
    <source>
        <dbReference type="Pfam" id="PF00482"/>
    </source>
</evidence>
<comment type="subcellular location">
    <subcellularLocation>
        <location evidence="1">Cell membrane</location>
        <topology evidence="1">Multi-pass membrane protein</topology>
    </subcellularLocation>
</comment>
<evidence type="ECO:0000256" key="2">
    <source>
        <dbReference type="ARBA" id="ARBA00022475"/>
    </source>
</evidence>
<evidence type="ECO:0000313" key="9">
    <source>
        <dbReference type="Proteomes" id="UP000281343"/>
    </source>
</evidence>
<keyword evidence="3 6" id="KW-0812">Transmembrane</keyword>
<dbReference type="EMBL" id="RCNT01000001">
    <property type="protein sequence ID" value="RMA44032.1"/>
    <property type="molecule type" value="Genomic_DNA"/>
</dbReference>
<evidence type="ECO:0000256" key="6">
    <source>
        <dbReference type="SAM" id="Phobius"/>
    </source>
</evidence>
<comment type="caution">
    <text evidence="8">The sequence shown here is derived from an EMBL/GenBank/DDBJ whole genome shotgun (WGS) entry which is preliminary data.</text>
</comment>
<keyword evidence="9" id="KW-1185">Reference proteome</keyword>
<proteinExistence type="predicted"/>
<dbReference type="RefSeq" id="WP_121896621.1">
    <property type="nucleotide sequence ID" value="NZ_RCNT01000001.1"/>
</dbReference>
<evidence type="ECO:0000256" key="3">
    <source>
        <dbReference type="ARBA" id="ARBA00022692"/>
    </source>
</evidence>
<dbReference type="Pfam" id="PF00482">
    <property type="entry name" value="T2SSF"/>
    <property type="match status" value="1"/>
</dbReference>
<evidence type="ECO:0000256" key="5">
    <source>
        <dbReference type="ARBA" id="ARBA00023136"/>
    </source>
</evidence>
<organism evidence="8 9">
    <name type="scientific">Rhodophyticola porphyridii</name>
    <dbReference type="NCBI Taxonomy" id="1852017"/>
    <lineage>
        <taxon>Bacteria</taxon>
        <taxon>Pseudomonadati</taxon>
        <taxon>Pseudomonadota</taxon>
        <taxon>Alphaproteobacteria</taxon>
        <taxon>Rhodobacterales</taxon>
        <taxon>Roseobacteraceae</taxon>
        <taxon>Rhodophyticola</taxon>
    </lineage>
</organism>
<evidence type="ECO:0000256" key="4">
    <source>
        <dbReference type="ARBA" id="ARBA00022989"/>
    </source>
</evidence>
<name>A0A3L9Y6I8_9RHOB</name>
<keyword evidence="2" id="KW-1003">Cell membrane</keyword>
<feature type="domain" description="Type II secretion system protein GspF" evidence="7">
    <location>
        <begin position="183"/>
        <end position="311"/>
    </location>
</feature>
<dbReference type="AlphaFoldDB" id="A0A3L9Y6I8"/>
<accession>A0A3L9Y6I8</accession>
<dbReference type="GO" id="GO:0005886">
    <property type="term" value="C:plasma membrane"/>
    <property type="evidence" value="ECO:0007669"/>
    <property type="project" value="UniProtKB-SubCell"/>
</dbReference>